<accession>A0A067JQ26</accession>
<proteinExistence type="predicted"/>
<dbReference type="EMBL" id="KK914941">
    <property type="protein sequence ID" value="KDP25987.1"/>
    <property type="molecule type" value="Genomic_DNA"/>
</dbReference>
<organism evidence="1 2">
    <name type="scientific">Jatropha curcas</name>
    <name type="common">Barbados nut</name>
    <dbReference type="NCBI Taxonomy" id="180498"/>
    <lineage>
        <taxon>Eukaryota</taxon>
        <taxon>Viridiplantae</taxon>
        <taxon>Streptophyta</taxon>
        <taxon>Embryophyta</taxon>
        <taxon>Tracheophyta</taxon>
        <taxon>Spermatophyta</taxon>
        <taxon>Magnoliopsida</taxon>
        <taxon>eudicotyledons</taxon>
        <taxon>Gunneridae</taxon>
        <taxon>Pentapetalae</taxon>
        <taxon>rosids</taxon>
        <taxon>fabids</taxon>
        <taxon>Malpighiales</taxon>
        <taxon>Euphorbiaceae</taxon>
        <taxon>Crotonoideae</taxon>
        <taxon>Jatropheae</taxon>
        <taxon>Jatropha</taxon>
    </lineage>
</organism>
<protein>
    <submittedName>
        <fullName evidence="1">Uncharacterized protein</fullName>
    </submittedName>
</protein>
<dbReference type="Proteomes" id="UP000027138">
    <property type="component" value="Unassembled WGS sequence"/>
</dbReference>
<dbReference type="AlphaFoldDB" id="A0A067JQ26"/>
<sequence length="70" mass="8103">MGGEEKVFTLAEVFEHDNPKDYWEGSEASSIGATASASKYEDRTIRRTRMVVGFVRIQEMQRIFIIDWIC</sequence>
<reference evidence="1 2" key="1">
    <citation type="journal article" date="2014" name="PLoS ONE">
        <title>Global Analysis of Gene Expression Profiles in Physic Nut (Jatropha curcas L.) Seedlings Exposed to Salt Stress.</title>
        <authorList>
            <person name="Zhang L."/>
            <person name="Zhang C."/>
            <person name="Wu P."/>
            <person name="Chen Y."/>
            <person name="Li M."/>
            <person name="Jiang H."/>
            <person name="Wu G."/>
        </authorList>
    </citation>
    <scope>NUCLEOTIDE SEQUENCE [LARGE SCALE GENOMIC DNA]</scope>
    <source>
        <strain evidence="2">cv. GZQX0401</strain>
        <tissue evidence="1">Young leaves</tissue>
    </source>
</reference>
<name>A0A067JQ26_JATCU</name>
<keyword evidence="2" id="KW-1185">Reference proteome</keyword>
<gene>
    <name evidence="1" type="ORF">JCGZ_22717</name>
</gene>
<evidence type="ECO:0000313" key="1">
    <source>
        <dbReference type="EMBL" id="KDP25987.1"/>
    </source>
</evidence>
<evidence type="ECO:0000313" key="2">
    <source>
        <dbReference type="Proteomes" id="UP000027138"/>
    </source>
</evidence>